<feature type="region of interest" description="Disordered" evidence="1">
    <location>
        <begin position="1"/>
        <end position="33"/>
    </location>
</feature>
<protein>
    <submittedName>
        <fullName evidence="3">Uncharacterized protein</fullName>
    </submittedName>
</protein>
<keyword evidence="2" id="KW-0472">Membrane</keyword>
<dbReference type="Proteomes" id="UP000639772">
    <property type="component" value="Chromosome 12"/>
</dbReference>
<sequence length="225" mass="25184">MEARNHGFSSSPETSVQELDFQSMQQESTPQLVSPASNCFVSLPTVNPLPSPSERNPSSKLTLPSPPGRRERMAQIRRPWTSTIYDFGQHNASAIMTVLFPCATFGHIVEIVDEGKTSCICASCVYFLLAPALCSCWILGSTYRRKLRSKYNLVQAPAEDWVLHLFCPFCSLCQEFRELKNRGIDPSIGWMGHLAKQHQGTLARPPPSQFYKTLIPIQHGIRNSS</sequence>
<proteinExistence type="predicted"/>
<name>A0A835PWG5_VANPL</name>
<feature type="compositionally biased region" description="Polar residues" evidence="1">
    <location>
        <begin position="7"/>
        <end position="33"/>
    </location>
</feature>
<dbReference type="AlphaFoldDB" id="A0A835PWG5"/>
<accession>A0A835PWG5</accession>
<evidence type="ECO:0000256" key="1">
    <source>
        <dbReference type="SAM" id="MobiDB-lite"/>
    </source>
</evidence>
<feature type="compositionally biased region" description="Polar residues" evidence="1">
    <location>
        <begin position="53"/>
        <end position="62"/>
    </location>
</feature>
<gene>
    <name evidence="3" type="ORF">HPP92_023013</name>
</gene>
<dbReference type="PANTHER" id="PTHR15907">
    <property type="entry name" value="DUF614 FAMILY PROTEIN-RELATED"/>
    <property type="match status" value="1"/>
</dbReference>
<dbReference type="InterPro" id="IPR006461">
    <property type="entry name" value="PLAC_motif_containing"/>
</dbReference>
<feature type="region of interest" description="Disordered" evidence="1">
    <location>
        <begin position="48"/>
        <end position="72"/>
    </location>
</feature>
<dbReference type="EMBL" id="JADCNM010000012">
    <property type="protein sequence ID" value="KAG0459885.1"/>
    <property type="molecule type" value="Genomic_DNA"/>
</dbReference>
<organism evidence="3 4">
    <name type="scientific">Vanilla planifolia</name>
    <name type="common">Vanilla</name>
    <dbReference type="NCBI Taxonomy" id="51239"/>
    <lineage>
        <taxon>Eukaryota</taxon>
        <taxon>Viridiplantae</taxon>
        <taxon>Streptophyta</taxon>
        <taxon>Embryophyta</taxon>
        <taxon>Tracheophyta</taxon>
        <taxon>Spermatophyta</taxon>
        <taxon>Magnoliopsida</taxon>
        <taxon>Liliopsida</taxon>
        <taxon>Asparagales</taxon>
        <taxon>Orchidaceae</taxon>
        <taxon>Vanilloideae</taxon>
        <taxon>Vanilleae</taxon>
        <taxon>Vanilla</taxon>
    </lineage>
</organism>
<dbReference type="OrthoDB" id="1045822at2759"/>
<dbReference type="NCBIfam" id="TIGR01571">
    <property type="entry name" value="A_thal_Cys_rich"/>
    <property type="match status" value="1"/>
</dbReference>
<evidence type="ECO:0000256" key="2">
    <source>
        <dbReference type="SAM" id="Phobius"/>
    </source>
</evidence>
<reference evidence="3 4" key="1">
    <citation type="journal article" date="2020" name="Nat. Food">
        <title>A phased Vanilla planifolia genome enables genetic improvement of flavour and production.</title>
        <authorList>
            <person name="Hasing T."/>
            <person name="Tang H."/>
            <person name="Brym M."/>
            <person name="Khazi F."/>
            <person name="Huang T."/>
            <person name="Chambers A.H."/>
        </authorList>
    </citation>
    <scope>NUCLEOTIDE SEQUENCE [LARGE SCALE GENOMIC DNA]</scope>
    <source>
        <tissue evidence="3">Leaf</tissue>
    </source>
</reference>
<keyword evidence="2" id="KW-0812">Transmembrane</keyword>
<evidence type="ECO:0000313" key="3">
    <source>
        <dbReference type="EMBL" id="KAG0459885.1"/>
    </source>
</evidence>
<comment type="caution">
    <text evidence="3">The sequence shown here is derived from an EMBL/GenBank/DDBJ whole genome shotgun (WGS) entry which is preliminary data.</text>
</comment>
<feature type="transmembrane region" description="Helical" evidence="2">
    <location>
        <begin position="125"/>
        <end position="143"/>
    </location>
</feature>
<keyword evidence="2" id="KW-1133">Transmembrane helix</keyword>
<evidence type="ECO:0000313" key="4">
    <source>
        <dbReference type="Proteomes" id="UP000639772"/>
    </source>
</evidence>
<dbReference type="Pfam" id="PF04749">
    <property type="entry name" value="PLAC8"/>
    <property type="match status" value="1"/>
</dbReference>